<dbReference type="PROSITE" id="PS50222">
    <property type="entry name" value="EF_HAND_2"/>
    <property type="match status" value="4"/>
</dbReference>
<evidence type="ECO:0000313" key="7">
    <source>
        <dbReference type="Proteomes" id="UP000631114"/>
    </source>
</evidence>
<dbReference type="AlphaFoldDB" id="A0A835MH13"/>
<keyword evidence="2" id="KW-0479">Metal-binding</keyword>
<comment type="function">
    <text evidence="1">Potential calcium sensor.</text>
</comment>
<dbReference type="InterPro" id="IPR039647">
    <property type="entry name" value="EF_hand_pair_protein_CML-like"/>
</dbReference>
<comment type="caution">
    <text evidence="6">The sequence shown here is derived from an EMBL/GenBank/DDBJ whole genome shotgun (WGS) entry which is preliminary data.</text>
</comment>
<feature type="domain" description="EF-hand" evidence="5">
    <location>
        <begin position="15"/>
        <end position="50"/>
    </location>
</feature>
<evidence type="ECO:0000256" key="4">
    <source>
        <dbReference type="ARBA" id="ARBA00022837"/>
    </source>
</evidence>
<feature type="domain" description="EF-hand" evidence="5">
    <location>
        <begin position="124"/>
        <end position="158"/>
    </location>
</feature>
<reference evidence="6 7" key="1">
    <citation type="submission" date="2020-10" db="EMBL/GenBank/DDBJ databases">
        <title>The Coptis chinensis genome and diversification of protoberbering-type alkaloids.</title>
        <authorList>
            <person name="Wang B."/>
            <person name="Shu S."/>
            <person name="Song C."/>
            <person name="Liu Y."/>
        </authorList>
    </citation>
    <scope>NUCLEOTIDE SEQUENCE [LARGE SCALE GENOMIC DNA]</scope>
    <source>
        <strain evidence="6">HL-2020</strain>
        <tissue evidence="6">Leaf</tissue>
    </source>
</reference>
<dbReference type="GO" id="GO:0005509">
    <property type="term" value="F:calcium ion binding"/>
    <property type="evidence" value="ECO:0007669"/>
    <property type="project" value="InterPro"/>
</dbReference>
<dbReference type="Proteomes" id="UP000631114">
    <property type="component" value="Unassembled WGS sequence"/>
</dbReference>
<dbReference type="FunFam" id="1.10.238.10:FF:000336">
    <property type="entry name" value="HLH domain-containing protein"/>
    <property type="match status" value="1"/>
</dbReference>
<evidence type="ECO:0000313" key="6">
    <source>
        <dbReference type="EMBL" id="KAF9623441.1"/>
    </source>
</evidence>
<evidence type="ECO:0000256" key="1">
    <source>
        <dbReference type="ARBA" id="ARBA00003291"/>
    </source>
</evidence>
<evidence type="ECO:0000256" key="3">
    <source>
        <dbReference type="ARBA" id="ARBA00022737"/>
    </source>
</evidence>
<dbReference type="SUPFAM" id="SSF47473">
    <property type="entry name" value="EF-hand"/>
    <property type="match status" value="1"/>
</dbReference>
<dbReference type="InterPro" id="IPR002048">
    <property type="entry name" value="EF_hand_dom"/>
</dbReference>
<feature type="domain" description="EF-hand" evidence="5">
    <location>
        <begin position="51"/>
        <end position="86"/>
    </location>
</feature>
<dbReference type="EMBL" id="JADFTS010000001">
    <property type="protein sequence ID" value="KAF9623441.1"/>
    <property type="molecule type" value="Genomic_DNA"/>
</dbReference>
<protein>
    <recommendedName>
        <fullName evidence="5">EF-hand domain-containing protein</fullName>
    </recommendedName>
</protein>
<dbReference type="CDD" id="cd00051">
    <property type="entry name" value="EFh"/>
    <property type="match status" value="2"/>
</dbReference>
<keyword evidence="4" id="KW-0106">Calcium</keyword>
<dbReference type="OrthoDB" id="26525at2759"/>
<keyword evidence="7" id="KW-1185">Reference proteome</keyword>
<dbReference type="FunFam" id="1.10.238.10:FF:000089">
    <property type="entry name" value="calmodulin-like protein 3"/>
    <property type="match status" value="1"/>
</dbReference>
<dbReference type="PROSITE" id="PS00018">
    <property type="entry name" value="EF_HAND_1"/>
    <property type="match status" value="4"/>
</dbReference>
<feature type="domain" description="EF-hand" evidence="5">
    <location>
        <begin position="88"/>
        <end position="123"/>
    </location>
</feature>
<dbReference type="PANTHER" id="PTHR10891">
    <property type="entry name" value="EF-HAND CALCIUM-BINDING DOMAIN CONTAINING PROTEIN"/>
    <property type="match status" value="1"/>
</dbReference>
<dbReference type="InterPro" id="IPR018247">
    <property type="entry name" value="EF_Hand_1_Ca_BS"/>
</dbReference>
<dbReference type="InterPro" id="IPR011992">
    <property type="entry name" value="EF-hand-dom_pair"/>
</dbReference>
<keyword evidence="3" id="KW-0677">Repeat</keyword>
<dbReference type="Pfam" id="PF13499">
    <property type="entry name" value="EF-hand_7"/>
    <property type="match status" value="2"/>
</dbReference>
<sequence length="158" mass="17618">MSSNSNSTKQAALLQNMEEVKRVFNCFDTNGDGKISSKELGDILRALGSYTTEEELKQMMAEIDTDGDGFIDIDEFAEFHKSEESSERGASEMKDAFDMYDKDQNGLVSASELHMVLNSLGEKCSIDDCGRMIKSVDSDGDGYVNFEEFKKMMKNGLQ</sequence>
<dbReference type="Gene3D" id="1.10.238.10">
    <property type="entry name" value="EF-hand"/>
    <property type="match status" value="2"/>
</dbReference>
<gene>
    <name evidence="6" type="ORF">IFM89_003025</name>
</gene>
<name>A0A835MH13_9MAGN</name>
<evidence type="ECO:0000256" key="2">
    <source>
        <dbReference type="ARBA" id="ARBA00022723"/>
    </source>
</evidence>
<proteinExistence type="predicted"/>
<accession>A0A835MH13</accession>
<dbReference type="SMART" id="SM00054">
    <property type="entry name" value="EFh"/>
    <property type="match status" value="4"/>
</dbReference>
<organism evidence="6 7">
    <name type="scientific">Coptis chinensis</name>
    <dbReference type="NCBI Taxonomy" id="261450"/>
    <lineage>
        <taxon>Eukaryota</taxon>
        <taxon>Viridiplantae</taxon>
        <taxon>Streptophyta</taxon>
        <taxon>Embryophyta</taxon>
        <taxon>Tracheophyta</taxon>
        <taxon>Spermatophyta</taxon>
        <taxon>Magnoliopsida</taxon>
        <taxon>Ranunculales</taxon>
        <taxon>Ranunculaceae</taxon>
        <taxon>Coptidoideae</taxon>
        <taxon>Coptis</taxon>
    </lineage>
</organism>
<evidence type="ECO:0000259" key="5">
    <source>
        <dbReference type="PROSITE" id="PS50222"/>
    </source>
</evidence>